<dbReference type="eggNOG" id="ENOG502Z9XP">
    <property type="taxonomic scope" value="Bacteria"/>
</dbReference>
<name>A0A0D6B5D1_RHOSU</name>
<proteinExistence type="predicted"/>
<protein>
    <submittedName>
        <fullName evidence="1">Uncharacterized protein</fullName>
    </submittedName>
</protein>
<accession>A0A0D6B5D1</accession>
<dbReference type="PATRIC" id="fig|35806.4.peg.2854"/>
<dbReference type="KEGG" id="rsu:NHU_02777"/>
<sequence length="589" mass="64446">MTAFIQIATQSFRALAWAVCLALPPASLHGQTIPHPGAVRLAVQNADARAPRPKSVTELQGLRASQRALSRDGTRLTLTSLNPHANGWFLLEVERPGRQPETYHLENPTPLTRDVSLSDDPAPAILLTEGQAQIKCRPWAVATPELSDARASGLPFAPLCDGRLYLRNPVSGARTNLERTAEFLRDNLWFGESLVGLVKDTLYKDRYLASGQLLAGADPGAVDRLLGRAALRDFPVMYTTMTFDLVGATPKRMEMGAWYAIGGAPGIYASALQPRMIAPEILRRRGEANGLDGIEGRADVYLVAFDMTHFDIGYETGTEHPRLDWSSRPSGPGRNWSLPGPDGFDTARPLATVGMINPEEARRVAATFTGGFKRDHGAFRFGPMARSNNGHHYGFVVHGTVLSSLQPDLSTLYVLDDGTIGMKTWTEADNALLPQIRFARQNGVPIIERDAATGRGIVGPLVRQWGAGNWSGSANADLRTLRAGACMKTAAGRTFLIYGWFSTATPSAMARTFQSYGCDYAMLLDMNALEHTYMALYTPGKAGGLDTRHLVAGMSRIDEKSRDGRPIPRFIGFPDNRDFFYLMRKESPR</sequence>
<dbReference type="EMBL" id="AP014800">
    <property type="protein sequence ID" value="BAQ69924.1"/>
    <property type="molecule type" value="Genomic_DNA"/>
</dbReference>
<evidence type="ECO:0000313" key="1">
    <source>
        <dbReference type="EMBL" id="BAQ69924.1"/>
    </source>
</evidence>
<evidence type="ECO:0000313" key="2">
    <source>
        <dbReference type="Proteomes" id="UP000064912"/>
    </source>
</evidence>
<dbReference type="Proteomes" id="UP000064912">
    <property type="component" value="Chromosome"/>
</dbReference>
<gene>
    <name evidence="1" type="ORF">NHU_02777</name>
</gene>
<dbReference type="AlphaFoldDB" id="A0A0D6B5D1"/>
<reference evidence="1 2" key="1">
    <citation type="submission" date="2015-02" db="EMBL/GenBank/DDBJ databases">
        <title>Genome sequene of Rhodovulum sulfidophilum DSM 2351.</title>
        <authorList>
            <person name="Nagao N."/>
        </authorList>
    </citation>
    <scope>NUCLEOTIDE SEQUENCE [LARGE SCALE GENOMIC DNA]</scope>
    <source>
        <strain evidence="1 2">DSM 2351</strain>
    </source>
</reference>
<organism evidence="1 2">
    <name type="scientific">Rhodovulum sulfidophilum</name>
    <name type="common">Rhodobacter sulfidophilus</name>
    <dbReference type="NCBI Taxonomy" id="35806"/>
    <lineage>
        <taxon>Bacteria</taxon>
        <taxon>Pseudomonadati</taxon>
        <taxon>Pseudomonadota</taxon>
        <taxon>Alphaproteobacteria</taxon>
        <taxon>Rhodobacterales</taxon>
        <taxon>Paracoccaceae</taxon>
        <taxon>Rhodovulum</taxon>
    </lineage>
</organism>